<name>A0A2K8SFN4_9NOSO</name>
<dbReference type="SMART" id="SM00966">
    <property type="entry name" value="SpoVT_AbrB"/>
    <property type="match status" value="1"/>
</dbReference>
<dbReference type="AlphaFoldDB" id="A0A2K8SFN4"/>
<organism evidence="2 3">
    <name type="scientific">Nostoc flagelliforme CCNUN1</name>
    <dbReference type="NCBI Taxonomy" id="2038116"/>
    <lineage>
        <taxon>Bacteria</taxon>
        <taxon>Bacillati</taxon>
        <taxon>Cyanobacteriota</taxon>
        <taxon>Cyanophyceae</taxon>
        <taxon>Nostocales</taxon>
        <taxon>Nostocaceae</taxon>
        <taxon>Nostoc</taxon>
    </lineage>
</organism>
<gene>
    <name evidence="2" type="ORF">COO91_00062</name>
</gene>
<sequence length="74" mass="8433">MYTLKIRRVGNSLGVTLPKEALQKLRVKEGDNVFVTETSSGVQLTAYNPDFERAMEAYRKVSTKYRNALHELAK</sequence>
<keyword evidence="3" id="KW-1185">Reference proteome</keyword>
<dbReference type="Gene3D" id="2.10.260.10">
    <property type="match status" value="1"/>
</dbReference>
<dbReference type="Proteomes" id="UP000232003">
    <property type="component" value="Chromosome"/>
</dbReference>
<dbReference type="InterPro" id="IPR007159">
    <property type="entry name" value="SpoVT-AbrB_dom"/>
</dbReference>
<dbReference type="InterPro" id="IPR037914">
    <property type="entry name" value="SpoVT-AbrB_sf"/>
</dbReference>
<dbReference type="KEGG" id="nfl:COO91_00062"/>
<reference evidence="2 3" key="1">
    <citation type="submission" date="2017-11" db="EMBL/GenBank/DDBJ databases">
        <title>Complete genome of a free-living desiccation-tolerant cyanobacterium and its photosynthetic adaptation to extreme terrestrial habitat.</title>
        <authorList>
            <person name="Shang J."/>
        </authorList>
    </citation>
    <scope>NUCLEOTIDE SEQUENCE [LARGE SCALE GENOMIC DNA]</scope>
    <source>
        <strain evidence="2 3">CCNUN1</strain>
    </source>
</reference>
<evidence type="ECO:0000313" key="2">
    <source>
        <dbReference type="EMBL" id="AUB34249.1"/>
    </source>
</evidence>
<dbReference type="InterPro" id="IPR013432">
    <property type="entry name" value="Doc_partner"/>
</dbReference>
<protein>
    <submittedName>
        <fullName evidence="2">Bifunctional DNA-binding transcriptional regulator of stationary</fullName>
    </submittedName>
</protein>
<dbReference type="OrthoDB" id="582905at2"/>
<proteinExistence type="predicted"/>
<dbReference type="Pfam" id="PF04014">
    <property type="entry name" value="MazE_antitoxin"/>
    <property type="match status" value="1"/>
</dbReference>
<evidence type="ECO:0000259" key="1">
    <source>
        <dbReference type="SMART" id="SM00966"/>
    </source>
</evidence>
<dbReference type="RefSeq" id="WP_100896919.1">
    <property type="nucleotide sequence ID" value="NZ_CAWNNC010000001.1"/>
</dbReference>
<dbReference type="NCBIfam" id="TIGR02609">
    <property type="entry name" value="doc_partner"/>
    <property type="match status" value="1"/>
</dbReference>
<dbReference type="EMBL" id="CP024785">
    <property type="protein sequence ID" value="AUB34249.1"/>
    <property type="molecule type" value="Genomic_DNA"/>
</dbReference>
<feature type="domain" description="SpoVT-AbrB" evidence="1">
    <location>
        <begin position="7"/>
        <end position="52"/>
    </location>
</feature>
<accession>A0A2K8SFN4</accession>
<evidence type="ECO:0000313" key="3">
    <source>
        <dbReference type="Proteomes" id="UP000232003"/>
    </source>
</evidence>
<keyword evidence="2" id="KW-0238">DNA-binding</keyword>
<dbReference type="GO" id="GO:0003677">
    <property type="term" value="F:DNA binding"/>
    <property type="evidence" value="ECO:0007669"/>
    <property type="project" value="UniProtKB-KW"/>
</dbReference>
<dbReference type="SUPFAM" id="SSF89447">
    <property type="entry name" value="AbrB/MazE/MraZ-like"/>
    <property type="match status" value="1"/>
</dbReference>